<keyword evidence="5 8" id="KW-0408">Iron</keyword>
<sequence>MRILGIESSCDETAAAVVEDGVKILSSEVASQVEIHHRYGGVVPELASRHHVEAICPMVEAALAACGMEAGDLDAVAVTQGPGLVGALLVGFGFARACAFGLNIPCVGVHHLLGHIHSVFLEPEKTPPVYPFVALVVSGGHTGLYHVPDALTLELLGQTRDDAAGEAYDKIAKIMGLGYPGGPVIDAMAAEGEGGRVFFPRAFLDKDGLDFSFSGLKSAVARFLSEDGGKTSRADIAAAFQDAVVDVLVSKAFLAVEKMGCRDLAIVGGVAANRGLKKKAAQEADMRGIRLHMPSPFLCGDNAAMIAAAGYHYLQAGKVLGLDADVFSRATDPGRVAVRHR</sequence>
<evidence type="ECO:0000313" key="11">
    <source>
        <dbReference type="Proteomes" id="UP000318307"/>
    </source>
</evidence>
<dbReference type="PANTHER" id="PTHR11735:SF6">
    <property type="entry name" value="TRNA N6-ADENOSINE THREONYLCARBAMOYLTRANSFERASE, MITOCHONDRIAL"/>
    <property type="match status" value="1"/>
</dbReference>
<feature type="binding site" evidence="8">
    <location>
        <position position="301"/>
    </location>
    <ligand>
        <name>Fe cation</name>
        <dbReference type="ChEBI" id="CHEBI:24875"/>
    </ligand>
</feature>
<reference evidence="10 11" key="1">
    <citation type="submission" date="2019-07" db="EMBL/GenBank/DDBJ databases">
        <title>Genome sequencing of 100 strains of the haloalkaliphilic chemolithoautotrophic sulfur-oxidizing bacterium Thioalkalivibrio.</title>
        <authorList>
            <person name="Muyzer G."/>
        </authorList>
    </citation>
    <scope>NUCLEOTIDE SEQUENCE [LARGE SCALE GENOMIC DNA]</scope>
    <source>
        <strain evidence="10 11">ASO4-4</strain>
    </source>
</reference>
<dbReference type="GO" id="GO:0005506">
    <property type="term" value="F:iron ion binding"/>
    <property type="evidence" value="ECO:0007669"/>
    <property type="project" value="UniProtKB-UniRule"/>
</dbReference>
<evidence type="ECO:0000256" key="3">
    <source>
        <dbReference type="ARBA" id="ARBA00022694"/>
    </source>
</evidence>
<dbReference type="PROSITE" id="PS01016">
    <property type="entry name" value="GLYCOPROTEASE"/>
    <property type="match status" value="1"/>
</dbReference>
<feature type="binding site" evidence="8">
    <location>
        <position position="115"/>
    </location>
    <ligand>
        <name>Fe cation</name>
        <dbReference type="ChEBI" id="CHEBI:24875"/>
    </ligand>
</feature>
<evidence type="ECO:0000256" key="7">
    <source>
        <dbReference type="ARBA" id="ARBA00048117"/>
    </source>
</evidence>
<feature type="binding site" evidence="8">
    <location>
        <position position="169"/>
    </location>
    <ligand>
        <name>substrate</name>
    </ligand>
</feature>
<feature type="binding site" evidence="8">
    <location>
        <position position="182"/>
    </location>
    <ligand>
        <name>substrate</name>
    </ligand>
</feature>
<dbReference type="EMBL" id="VLLC01000019">
    <property type="protein sequence ID" value="TWI68899.1"/>
    <property type="molecule type" value="Genomic_DNA"/>
</dbReference>
<dbReference type="GO" id="GO:0002949">
    <property type="term" value="P:tRNA threonylcarbamoyladenosine modification"/>
    <property type="evidence" value="ECO:0007669"/>
    <property type="project" value="UniProtKB-UniRule"/>
</dbReference>
<comment type="caution">
    <text evidence="10">The sequence shown here is derived from an EMBL/GenBank/DDBJ whole genome shotgun (WGS) entry which is preliminary data.</text>
</comment>
<evidence type="ECO:0000256" key="6">
    <source>
        <dbReference type="ARBA" id="ARBA00023315"/>
    </source>
</evidence>
<dbReference type="Pfam" id="PF00814">
    <property type="entry name" value="TsaD"/>
    <property type="match status" value="1"/>
</dbReference>
<dbReference type="HAMAP" id="MF_01445">
    <property type="entry name" value="TsaD"/>
    <property type="match status" value="1"/>
</dbReference>
<keyword evidence="6 8" id="KW-0012">Acyltransferase</keyword>
<dbReference type="OrthoDB" id="9806197at2"/>
<dbReference type="SUPFAM" id="SSF53067">
    <property type="entry name" value="Actin-like ATPase domain"/>
    <property type="match status" value="1"/>
</dbReference>
<keyword evidence="3 8" id="KW-0819">tRNA processing</keyword>
<comment type="cofactor">
    <cofactor evidence="8">
        <name>Fe(2+)</name>
        <dbReference type="ChEBI" id="CHEBI:29033"/>
    </cofactor>
    <text evidence="8">Binds 1 Fe(2+) ion per subunit.</text>
</comment>
<comment type="catalytic activity">
    <reaction evidence="7 8">
        <text>L-threonylcarbamoyladenylate + adenosine(37) in tRNA = N(6)-L-threonylcarbamoyladenosine(37) in tRNA + AMP + H(+)</text>
        <dbReference type="Rhea" id="RHEA:37059"/>
        <dbReference type="Rhea" id="RHEA-COMP:10162"/>
        <dbReference type="Rhea" id="RHEA-COMP:10163"/>
        <dbReference type="ChEBI" id="CHEBI:15378"/>
        <dbReference type="ChEBI" id="CHEBI:73682"/>
        <dbReference type="ChEBI" id="CHEBI:74411"/>
        <dbReference type="ChEBI" id="CHEBI:74418"/>
        <dbReference type="ChEBI" id="CHEBI:456215"/>
        <dbReference type="EC" id="2.3.1.234"/>
    </reaction>
</comment>
<dbReference type="EC" id="2.3.1.234" evidence="8"/>
<dbReference type="Gene3D" id="3.30.420.40">
    <property type="match status" value="2"/>
</dbReference>
<evidence type="ECO:0000313" key="10">
    <source>
        <dbReference type="EMBL" id="TWI68899.1"/>
    </source>
</evidence>
<comment type="subcellular location">
    <subcellularLocation>
        <location evidence="8">Cytoplasm</location>
    </subcellularLocation>
</comment>
<dbReference type="PRINTS" id="PR00789">
    <property type="entry name" value="OSIALOPTASE"/>
</dbReference>
<feature type="binding site" evidence="8">
    <location>
        <position position="186"/>
    </location>
    <ligand>
        <name>substrate</name>
    </ligand>
</feature>
<gene>
    <name evidence="8" type="primary">tsaD</name>
    <name evidence="10" type="ORF">LZ24_02371</name>
</gene>
<dbReference type="FunFam" id="3.30.420.40:FF:000012">
    <property type="entry name" value="tRNA N6-adenosine threonylcarbamoyltransferase"/>
    <property type="match status" value="1"/>
</dbReference>
<name>A0A562RIH8_9BACT</name>
<dbReference type="InterPro" id="IPR017860">
    <property type="entry name" value="Peptidase_M22_CS"/>
</dbReference>
<dbReference type="InterPro" id="IPR017861">
    <property type="entry name" value="KAE1/TsaD"/>
</dbReference>
<evidence type="ECO:0000256" key="5">
    <source>
        <dbReference type="ARBA" id="ARBA00023004"/>
    </source>
</evidence>
<keyword evidence="2 8" id="KW-0808">Transferase</keyword>
<evidence type="ECO:0000256" key="4">
    <source>
        <dbReference type="ARBA" id="ARBA00022723"/>
    </source>
</evidence>
<feature type="binding site" evidence="8">
    <location>
        <begin position="136"/>
        <end position="140"/>
    </location>
    <ligand>
        <name>substrate</name>
    </ligand>
</feature>
<keyword evidence="11" id="KW-1185">Reference proteome</keyword>
<comment type="function">
    <text evidence="8">Required for the formation of a threonylcarbamoyl group on adenosine at position 37 (t(6)A37) in tRNAs that read codons beginning with adenine. Is involved in the transfer of the threonylcarbamoyl moiety of threonylcarbamoyl-AMP (TC-AMP) to the N6 group of A37, together with TsaE and TsaB. TsaD likely plays a direct catalytic role in this reaction.</text>
</comment>
<feature type="binding site" evidence="8">
    <location>
        <position position="111"/>
    </location>
    <ligand>
        <name>Fe cation</name>
        <dbReference type="ChEBI" id="CHEBI:24875"/>
    </ligand>
</feature>
<dbReference type="GO" id="GO:0061711">
    <property type="term" value="F:tRNA N(6)-L-threonylcarbamoyladenine synthase activity"/>
    <property type="evidence" value="ECO:0007669"/>
    <property type="project" value="UniProtKB-EC"/>
</dbReference>
<dbReference type="PANTHER" id="PTHR11735">
    <property type="entry name" value="TRNA N6-ADENOSINE THREONYLCARBAMOYLTRANSFERASE"/>
    <property type="match status" value="1"/>
</dbReference>
<dbReference type="CDD" id="cd24133">
    <property type="entry name" value="ASKHA_NBD_TsaD_bac"/>
    <property type="match status" value="1"/>
</dbReference>
<feature type="binding site" evidence="8">
    <location>
        <position position="273"/>
    </location>
    <ligand>
        <name>substrate</name>
    </ligand>
</feature>
<evidence type="ECO:0000256" key="2">
    <source>
        <dbReference type="ARBA" id="ARBA00022679"/>
    </source>
</evidence>
<dbReference type="Proteomes" id="UP000318307">
    <property type="component" value="Unassembled WGS sequence"/>
</dbReference>
<keyword evidence="4 8" id="KW-0479">Metal-binding</keyword>
<dbReference type="NCBIfam" id="TIGR00329">
    <property type="entry name" value="gcp_kae1"/>
    <property type="match status" value="1"/>
</dbReference>
<organism evidence="10 11">
    <name type="scientific">Desulfobotulus alkaliphilus</name>
    <dbReference type="NCBI Taxonomy" id="622671"/>
    <lineage>
        <taxon>Bacteria</taxon>
        <taxon>Pseudomonadati</taxon>
        <taxon>Thermodesulfobacteriota</taxon>
        <taxon>Desulfobacteria</taxon>
        <taxon>Desulfobacterales</taxon>
        <taxon>Desulfobacteraceae</taxon>
        <taxon>Desulfobotulus</taxon>
    </lineage>
</organism>
<evidence type="ECO:0000259" key="9">
    <source>
        <dbReference type="Pfam" id="PF00814"/>
    </source>
</evidence>
<comment type="similarity">
    <text evidence="8">Belongs to the KAE1 / TsaD family.</text>
</comment>
<dbReference type="InterPro" id="IPR022450">
    <property type="entry name" value="TsaD"/>
</dbReference>
<dbReference type="InterPro" id="IPR000905">
    <property type="entry name" value="Gcp-like_dom"/>
</dbReference>
<protein>
    <recommendedName>
        <fullName evidence="8">tRNA N6-adenosine threonylcarbamoyltransferase</fullName>
        <ecNumber evidence="8">2.3.1.234</ecNumber>
    </recommendedName>
    <alternativeName>
        <fullName evidence="8">N6-L-threonylcarbamoyladenine synthase</fullName>
        <shortName evidence="8">t(6)A synthase</shortName>
    </alternativeName>
    <alternativeName>
        <fullName evidence="8">t(6)A37 threonylcarbamoyladenosine biosynthesis protein TsaD</fullName>
    </alternativeName>
    <alternativeName>
        <fullName evidence="8">tRNA threonylcarbamoyladenosine biosynthesis protein TsaD</fullName>
    </alternativeName>
</protein>
<dbReference type="AlphaFoldDB" id="A0A562RIH8"/>
<evidence type="ECO:0000256" key="1">
    <source>
        <dbReference type="ARBA" id="ARBA00022490"/>
    </source>
</evidence>
<dbReference type="RefSeq" id="WP_144685481.1">
    <property type="nucleotide sequence ID" value="NZ_VLLC01000019.1"/>
</dbReference>
<dbReference type="InterPro" id="IPR043129">
    <property type="entry name" value="ATPase_NBD"/>
</dbReference>
<proteinExistence type="inferred from homology"/>
<dbReference type="GO" id="GO:0005737">
    <property type="term" value="C:cytoplasm"/>
    <property type="evidence" value="ECO:0007669"/>
    <property type="project" value="UniProtKB-SubCell"/>
</dbReference>
<keyword evidence="1 8" id="KW-0963">Cytoplasm</keyword>
<feature type="domain" description="Gcp-like" evidence="9">
    <location>
        <begin position="23"/>
        <end position="307"/>
    </location>
</feature>
<evidence type="ECO:0000256" key="8">
    <source>
        <dbReference type="HAMAP-Rule" id="MF_01445"/>
    </source>
</evidence>
<accession>A0A562RIH8</accession>
<dbReference type="FunFam" id="3.30.420.40:FF:000040">
    <property type="entry name" value="tRNA N6-adenosine threonylcarbamoyltransferase"/>
    <property type="match status" value="1"/>
</dbReference>
<dbReference type="NCBIfam" id="TIGR03723">
    <property type="entry name" value="T6A_TsaD_YgjD"/>
    <property type="match status" value="1"/>
</dbReference>